<evidence type="ECO:0000259" key="3">
    <source>
        <dbReference type="Pfam" id="PF05065"/>
    </source>
</evidence>
<evidence type="ECO:0000313" key="4">
    <source>
        <dbReference type="EMBL" id="MFB9641526.1"/>
    </source>
</evidence>
<feature type="domain" description="Phage capsid-like C-terminal" evidence="3">
    <location>
        <begin position="116"/>
        <end position="389"/>
    </location>
</feature>
<proteinExistence type="predicted"/>
<dbReference type="SUPFAM" id="SSF56563">
    <property type="entry name" value="Major capsid protein gp5"/>
    <property type="match status" value="1"/>
</dbReference>
<dbReference type="EMBL" id="JBHMBL010000001">
    <property type="protein sequence ID" value="MFB9641526.1"/>
    <property type="molecule type" value="Genomic_DNA"/>
</dbReference>
<feature type="coiled-coil region" evidence="2">
    <location>
        <begin position="16"/>
        <end position="68"/>
    </location>
</feature>
<evidence type="ECO:0000313" key="5">
    <source>
        <dbReference type="Proteomes" id="UP001589667"/>
    </source>
</evidence>
<dbReference type="InterPro" id="IPR054612">
    <property type="entry name" value="Phage_capsid-like_C"/>
</dbReference>
<keyword evidence="5" id="KW-1185">Reference proteome</keyword>
<evidence type="ECO:0000256" key="2">
    <source>
        <dbReference type="SAM" id="Coils"/>
    </source>
</evidence>
<accession>A0ABV5SP53</accession>
<dbReference type="Gene3D" id="3.30.2320.10">
    <property type="entry name" value="hypothetical protein PF0899 domain"/>
    <property type="match status" value="1"/>
</dbReference>
<protein>
    <submittedName>
        <fullName evidence="4">Phage major capsid protein</fullName>
    </submittedName>
</protein>
<reference evidence="4 5" key="1">
    <citation type="submission" date="2024-09" db="EMBL/GenBank/DDBJ databases">
        <authorList>
            <person name="Sun Q."/>
            <person name="Mori K."/>
        </authorList>
    </citation>
    <scope>NUCLEOTIDE SEQUENCE [LARGE SCALE GENOMIC DNA]</scope>
    <source>
        <strain evidence="4 5">JCM 14321</strain>
    </source>
</reference>
<organism evidence="4 5">
    <name type="scientific">Agromyces lapidis</name>
    <dbReference type="NCBI Taxonomy" id="279574"/>
    <lineage>
        <taxon>Bacteria</taxon>
        <taxon>Bacillati</taxon>
        <taxon>Actinomycetota</taxon>
        <taxon>Actinomycetes</taxon>
        <taxon>Micrococcales</taxon>
        <taxon>Microbacteriaceae</taxon>
        <taxon>Agromyces</taxon>
    </lineage>
</organism>
<evidence type="ECO:0000256" key="1">
    <source>
        <dbReference type="ARBA" id="ARBA00004328"/>
    </source>
</evidence>
<sequence length="398" mass="42498">MSDLAKHLLEQRANTWEQAKALLDNAAEQKRDLTAEENVQYDRMTADIESLRSRADKLVEDEANSEAAAASLRSLAKVPERREVVPTENEELRKFLSGEVKAYELRALSKGTATAGGNTVPTSFRSQLWEHLVETATLMGGGATIWTTDSGESFEVPITLTHGAAAAVSEGVAIAGTDPTFSKRTLGAFKFGQLIKVSRELVEDTGVDLEGYLARAVGRNIGNAFGAKLISGVGTTEPTGITVSSTLGKTGSASVAGVPNLDDLIDLFYSVTPPYRNQSTAKWLLKDSTAAVIRKFREGAGTGQYLWQPSVIAGQPDLLLSKPVLTDPNVAGTGLAAKSVLFGDLSAYAVRVVNGIKFERSDEFAFDTDQITFRATIRGDGLLVDQTGAVKHFIGNAA</sequence>
<dbReference type="RefSeq" id="WP_170296126.1">
    <property type="nucleotide sequence ID" value="NZ_BAAANI010000006.1"/>
</dbReference>
<dbReference type="Proteomes" id="UP001589667">
    <property type="component" value="Unassembled WGS sequence"/>
</dbReference>
<gene>
    <name evidence="4" type="ORF">ACFFQV_04385</name>
</gene>
<name>A0ABV5SP53_9MICO</name>
<keyword evidence="2" id="KW-0175">Coiled coil</keyword>
<dbReference type="Pfam" id="PF05065">
    <property type="entry name" value="Phage_capsid"/>
    <property type="match status" value="1"/>
</dbReference>
<comment type="caution">
    <text evidence="4">The sequence shown here is derived from an EMBL/GenBank/DDBJ whole genome shotgun (WGS) entry which is preliminary data.</text>
</comment>
<dbReference type="Gene3D" id="3.30.2400.10">
    <property type="entry name" value="Major capsid protein gp5"/>
    <property type="match status" value="1"/>
</dbReference>
<comment type="subcellular location">
    <subcellularLocation>
        <location evidence="1">Virion</location>
    </subcellularLocation>
</comment>
<dbReference type="InterPro" id="IPR024455">
    <property type="entry name" value="Phage_capsid"/>
</dbReference>
<dbReference type="NCBIfam" id="TIGR01554">
    <property type="entry name" value="major_cap_HK97"/>
    <property type="match status" value="1"/>
</dbReference>